<dbReference type="PROSITE" id="PS51462">
    <property type="entry name" value="NUDIX"/>
    <property type="match status" value="1"/>
</dbReference>
<proteinExistence type="inferred from homology"/>
<dbReference type="FunFam" id="3.90.79.10:FF:000014">
    <property type="entry name" value="8-oxo-dGTP diphosphatase MutT"/>
    <property type="match status" value="1"/>
</dbReference>
<dbReference type="InterPro" id="IPR022998">
    <property type="entry name" value="ThiamineP_synth_TenI"/>
</dbReference>
<dbReference type="Gene3D" id="3.90.79.10">
    <property type="entry name" value="Nucleoside Triphosphate Pyrophosphohydrolase"/>
    <property type="match status" value="1"/>
</dbReference>
<comment type="catalytic activity">
    <reaction evidence="10">
        <text>8-oxo-dGTP + H2O = 8-oxo-dGMP + diphosphate + H(+)</text>
        <dbReference type="Rhea" id="RHEA:31575"/>
        <dbReference type="ChEBI" id="CHEBI:15377"/>
        <dbReference type="ChEBI" id="CHEBI:15378"/>
        <dbReference type="ChEBI" id="CHEBI:33019"/>
        <dbReference type="ChEBI" id="CHEBI:63224"/>
        <dbReference type="ChEBI" id="CHEBI:77896"/>
        <dbReference type="EC" id="3.6.1.55"/>
    </reaction>
</comment>
<dbReference type="NCBIfam" id="NF006530">
    <property type="entry name" value="PRK08999.1"/>
    <property type="match status" value="1"/>
</dbReference>
<dbReference type="InterPro" id="IPR036206">
    <property type="entry name" value="ThiamineP_synth_sf"/>
</dbReference>
<protein>
    <recommendedName>
        <fullName evidence="13">8-oxo-dGTP diphosphatase</fullName>
        <ecNumber evidence="12">3.6.1.55</ecNumber>
    </recommendedName>
    <alternativeName>
        <fullName evidence="16">7,8-dihydro-8-oxoguanine-triphosphatase</fullName>
    </alternativeName>
    <alternativeName>
        <fullName evidence="15">Mutator protein MutT</fullName>
    </alternativeName>
    <alternativeName>
        <fullName evidence="14">dGTP pyrophosphohydrolase</fullName>
    </alternativeName>
</protein>
<evidence type="ECO:0000256" key="6">
    <source>
        <dbReference type="ARBA" id="ARBA00022763"/>
    </source>
</evidence>
<keyword evidence="9" id="KW-0234">DNA repair</keyword>
<evidence type="ECO:0000313" key="20">
    <source>
        <dbReference type="EMBL" id="RFF29721.1"/>
    </source>
</evidence>
<dbReference type="PANTHER" id="PTHR47707">
    <property type="entry name" value="8-OXO-DGTP DIPHOSPHATASE"/>
    <property type="match status" value="1"/>
</dbReference>
<reference evidence="20 21" key="1">
    <citation type="submission" date="2018-08" db="EMBL/GenBank/DDBJ databases">
        <title>Wenzhouxiangella salilacus sp. nov., a novel bacterium isolated from a saline lake in Xinjiang Province, China.</title>
        <authorList>
            <person name="Han S."/>
        </authorList>
    </citation>
    <scope>NUCLEOTIDE SEQUENCE [LARGE SCALE GENOMIC DNA]</scope>
    <source>
        <strain evidence="20 21">XDB06</strain>
    </source>
</reference>
<evidence type="ECO:0000256" key="5">
    <source>
        <dbReference type="ARBA" id="ARBA00022723"/>
    </source>
</evidence>
<evidence type="ECO:0000256" key="8">
    <source>
        <dbReference type="ARBA" id="ARBA00022842"/>
    </source>
</evidence>
<keyword evidence="21" id="KW-1185">Reference proteome</keyword>
<dbReference type="GO" id="GO:0006281">
    <property type="term" value="P:DNA repair"/>
    <property type="evidence" value="ECO:0007669"/>
    <property type="project" value="UniProtKB-KW"/>
</dbReference>
<dbReference type="Gene3D" id="3.20.20.70">
    <property type="entry name" value="Aldolase class I"/>
    <property type="match status" value="1"/>
</dbReference>
<dbReference type="InterPro" id="IPR047127">
    <property type="entry name" value="MutT-like"/>
</dbReference>
<dbReference type="RefSeq" id="WP_116651306.1">
    <property type="nucleotide sequence ID" value="NZ_QUZK01000042.1"/>
</dbReference>
<dbReference type="SUPFAM" id="SSF55811">
    <property type="entry name" value="Nudix"/>
    <property type="match status" value="1"/>
</dbReference>
<keyword evidence="3" id="KW-0515">Mutator protein</keyword>
<dbReference type="Proteomes" id="UP000260351">
    <property type="component" value="Unassembled WGS sequence"/>
</dbReference>
<dbReference type="OrthoDB" id="9810648at2"/>
<accession>A0A3E1K6X1</accession>
<dbReference type="Pfam" id="PF14815">
    <property type="entry name" value="NUDIX_4"/>
    <property type="match status" value="1"/>
</dbReference>
<keyword evidence="7 20" id="KW-0378">Hydrolase</keyword>
<dbReference type="GO" id="GO:0006260">
    <property type="term" value="P:DNA replication"/>
    <property type="evidence" value="ECO:0007669"/>
    <property type="project" value="UniProtKB-KW"/>
</dbReference>
<evidence type="ECO:0000256" key="7">
    <source>
        <dbReference type="ARBA" id="ARBA00022801"/>
    </source>
</evidence>
<organism evidence="20 21">
    <name type="scientific">Wenzhouxiangella sediminis</name>
    <dbReference type="NCBI Taxonomy" id="1792836"/>
    <lineage>
        <taxon>Bacteria</taxon>
        <taxon>Pseudomonadati</taxon>
        <taxon>Pseudomonadota</taxon>
        <taxon>Gammaproteobacteria</taxon>
        <taxon>Chromatiales</taxon>
        <taxon>Wenzhouxiangellaceae</taxon>
        <taxon>Wenzhouxiangella</taxon>
    </lineage>
</organism>
<dbReference type="InterPro" id="IPR000086">
    <property type="entry name" value="NUDIX_hydrolase_dom"/>
</dbReference>
<evidence type="ECO:0000256" key="13">
    <source>
        <dbReference type="ARBA" id="ARBA00040794"/>
    </source>
</evidence>
<dbReference type="CDD" id="cd03425">
    <property type="entry name" value="NUDIX_MutT_NudA_like"/>
    <property type="match status" value="1"/>
</dbReference>
<feature type="binding site" evidence="17">
    <location>
        <position position="36"/>
    </location>
    <ligand>
        <name>8-oxo-dGTP</name>
        <dbReference type="ChEBI" id="CHEBI:77896"/>
    </ligand>
</feature>
<evidence type="ECO:0000259" key="19">
    <source>
        <dbReference type="PROSITE" id="PS51462"/>
    </source>
</evidence>
<dbReference type="GO" id="GO:0035539">
    <property type="term" value="F:8-oxo-7,8-dihydrodeoxyguanosine triphosphate pyrophosphatase activity"/>
    <property type="evidence" value="ECO:0007669"/>
    <property type="project" value="UniProtKB-EC"/>
</dbReference>
<evidence type="ECO:0000256" key="9">
    <source>
        <dbReference type="ARBA" id="ARBA00023204"/>
    </source>
</evidence>
<evidence type="ECO:0000256" key="14">
    <source>
        <dbReference type="ARBA" id="ARBA00041592"/>
    </source>
</evidence>
<dbReference type="GO" id="GO:0044716">
    <property type="term" value="F:8-oxo-GDP phosphatase activity"/>
    <property type="evidence" value="ECO:0007669"/>
    <property type="project" value="TreeGrafter"/>
</dbReference>
<dbReference type="InterPro" id="IPR015797">
    <property type="entry name" value="NUDIX_hydrolase-like_dom_sf"/>
</dbReference>
<dbReference type="GO" id="GO:0046872">
    <property type="term" value="F:metal ion binding"/>
    <property type="evidence" value="ECO:0007669"/>
    <property type="project" value="UniProtKB-KW"/>
</dbReference>
<evidence type="ECO:0000256" key="18">
    <source>
        <dbReference type="PIRSR" id="PIRSR603561-2"/>
    </source>
</evidence>
<comment type="catalytic activity">
    <reaction evidence="11">
        <text>8-oxo-GTP + H2O = 8-oxo-GMP + diphosphate + H(+)</text>
        <dbReference type="Rhea" id="RHEA:67616"/>
        <dbReference type="ChEBI" id="CHEBI:15377"/>
        <dbReference type="ChEBI" id="CHEBI:15378"/>
        <dbReference type="ChEBI" id="CHEBI:33019"/>
        <dbReference type="ChEBI" id="CHEBI:143553"/>
        <dbReference type="ChEBI" id="CHEBI:145694"/>
    </reaction>
</comment>
<evidence type="ECO:0000256" key="12">
    <source>
        <dbReference type="ARBA" id="ARBA00038905"/>
    </source>
</evidence>
<comment type="caution">
    <text evidence="20">The sequence shown here is derived from an EMBL/GenBank/DDBJ whole genome shotgun (WGS) entry which is preliminary data.</text>
</comment>
<keyword evidence="5 18" id="KW-0479">Metal-binding</keyword>
<dbReference type="GO" id="GO:0008413">
    <property type="term" value="F:8-oxo-7,8-dihydroguanosine triphosphate pyrophosphatase activity"/>
    <property type="evidence" value="ECO:0007669"/>
    <property type="project" value="InterPro"/>
</dbReference>
<evidence type="ECO:0000313" key="21">
    <source>
        <dbReference type="Proteomes" id="UP000260351"/>
    </source>
</evidence>
<evidence type="ECO:0000256" key="16">
    <source>
        <dbReference type="ARBA" id="ARBA00042798"/>
    </source>
</evidence>
<dbReference type="InterPro" id="IPR003561">
    <property type="entry name" value="Mutator_MutT"/>
</dbReference>
<evidence type="ECO:0000256" key="4">
    <source>
        <dbReference type="ARBA" id="ARBA00022705"/>
    </source>
</evidence>
<keyword evidence="8 18" id="KW-0460">Magnesium</keyword>
<feature type="binding site" evidence="18">
    <location>
        <position position="65"/>
    </location>
    <ligand>
        <name>Mg(2+)</name>
        <dbReference type="ChEBI" id="CHEBI:18420"/>
    </ligand>
</feature>
<evidence type="ECO:0000256" key="17">
    <source>
        <dbReference type="PIRSR" id="PIRSR603561-1"/>
    </source>
</evidence>
<dbReference type="InterPro" id="IPR029119">
    <property type="entry name" value="MutY_C"/>
</dbReference>
<comment type="similarity">
    <text evidence="2">Belongs to the Nudix hydrolase family.</text>
</comment>
<dbReference type="AlphaFoldDB" id="A0A3E1K6X1"/>
<feature type="binding site" evidence="18">
    <location>
        <position position="45"/>
    </location>
    <ligand>
        <name>Mg(2+)</name>
        <dbReference type="ChEBI" id="CHEBI:18420"/>
    </ligand>
</feature>
<dbReference type="NCBIfam" id="TIGR00586">
    <property type="entry name" value="mutt"/>
    <property type="match status" value="1"/>
</dbReference>
<feature type="binding site" evidence="17">
    <location>
        <begin position="42"/>
        <end position="45"/>
    </location>
    <ligand>
        <name>8-oxo-dGTP</name>
        <dbReference type="ChEBI" id="CHEBI:77896"/>
    </ligand>
</feature>
<evidence type="ECO:0000256" key="11">
    <source>
        <dbReference type="ARBA" id="ARBA00036904"/>
    </source>
</evidence>
<keyword evidence="6" id="KW-0227">DNA damage</keyword>
<dbReference type="PANTHER" id="PTHR47707:SF1">
    <property type="entry name" value="NUDIX HYDROLASE FAMILY PROTEIN"/>
    <property type="match status" value="1"/>
</dbReference>
<name>A0A3E1K6X1_9GAMM</name>
<dbReference type="EC" id="3.6.1.55" evidence="12"/>
<dbReference type="GO" id="GO:0009228">
    <property type="term" value="P:thiamine biosynthetic process"/>
    <property type="evidence" value="ECO:0007669"/>
    <property type="project" value="UniProtKB-KW"/>
</dbReference>
<evidence type="ECO:0000256" key="10">
    <source>
        <dbReference type="ARBA" id="ARBA00035861"/>
    </source>
</evidence>
<evidence type="ECO:0000256" key="3">
    <source>
        <dbReference type="ARBA" id="ARBA00022457"/>
    </source>
</evidence>
<dbReference type="CDD" id="cd00564">
    <property type="entry name" value="TMP_TenI"/>
    <property type="match status" value="1"/>
</dbReference>
<dbReference type="SUPFAM" id="SSF51391">
    <property type="entry name" value="Thiamin phosphate synthase"/>
    <property type="match status" value="1"/>
</dbReference>
<gene>
    <name evidence="20" type="ORF">DZC52_11630</name>
</gene>
<evidence type="ECO:0000256" key="1">
    <source>
        <dbReference type="ARBA" id="ARBA00001946"/>
    </source>
</evidence>
<keyword evidence="4" id="KW-0235">DNA replication</keyword>
<comment type="cofactor">
    <cofactor evidence="1 18">
        <name>Mg(2+)</name>
        <dbReference type="ChEBI" id="CHEBI:18420"/>
    </cofactor>
</comment>
<dbReference type="EMBL" id="QUZK01000042">
    <property type="protein sequence ID" value="RFF29721.1"/>
    <property type="molecule type" value="Genomic_DNA"/>
</dbReference>
<evidence type="ECO:0000256" key="2">
    <source>
        <dbReference type="ARBA" id="ARBA00005582"/>
    </source>
</evidence>
<dbReference type="GO" id="GO:0044715">
    <property type="term" value="F:8-oxo-dGDP phosphatase activity"/>
    <property type="evidence" value="ECO:0007669"/>
    <property type="project" value="TreeGrafter"/>
</dbReference>
<feature type="binding site" evidence="17">
    <location>
        <position position="31"/>
    </location>
    <ligand>
        <name>8-oxo-dGTP</name>
        <dbReference type="ChEBI" id="CHEBI:77896"/>
    </ligand>
</feature>
<dbReference type="Pfam" id="PF02581">
    <property type="entry name" value="TMP-TENI"/>
    <property type="match status" value="1"/>
</dbReference>
<dbReference type="InterPro" id="IPR013785">
    <property type="entry name" value="Aldolase_TIM"/>
</dbReference>
<evidence type="ECO:0000256" key="15">
    <source>
        <dbReference type="ARBA" id="ARBA00041979"/>
    </source>
</evidence>
<feature type="domain" description="Nudix hydrolase" evidence="19">
    <location>
        <begin position="10"/>
        <end position="136"/>
    </location>
</feature>
<sequence length="324" mass="34750">MAGETPDSGELIEVVAGIVRDDRGRILLAERPAGKHLAGTWEFPGGKREPGETGLQALAREMAEELAISVGSARPWLALTHDYPELTVRLQLYAVDEWSGEPEGQEGQALQWVGESDMALLPMPAADRPIVRAFSLDPRYAITPDSAAPGGPEELLRWTRDCLDRGIRLFQLRATSLDPADLRSLAREFGRLMVESGARWLLDGDPELAVQSGADGVQLPGERLDELSGRPLGGDFLVAASCRNSAELARAGELALDFVTLRPGSAACGHQGPLPFDWEEFARLCRCSPLPVFALGGLLPGDLERVRERGGFGVAGTHGFGAGP</sequence>